<dbReference type="PhylomeDB" id="Q2RP26"/>
<feature type="transmembrane region" description="Helical" evidence="1">
    <location>
        <begin position="12"/>
        <end position="35"/>
    </location>
</feature>
<dbReference type="STRING" id="269796.Rru_A3325"/>
<dbReference type="EMBL" id="CP000230">
    <property type="protein sequence ID" value="ABC24119.1"/>
    <property type="molecule type" value="Genomic_DNA"/>
</dbReference>
<proteinExistence type="predicted"/>
<dbReference type="KEGG" id="rru:Rru_A3325"/>
<dbReference type="Pfam" id="PF05751">
    <property type="entry name" value="FixH"/>
    <property type="match status" value="1"/>
</dbReference>
<evidence type="ECO:0000313" key="2">
    <source>
        <dbReference type="EMBL" id="ABC24119.1"/>
    </source>
</evidence>
<organism evidence="2 3">
    <name type="scientific">Rhodospirillum rubrum (strain ATCC 11170 / ATH 1.1.1 / DSM 467 / LMG 4362 / NCIMB 8255 / S1)</name>
    <dbReference type="NCBI Taxonomy" id="269796"/>
    <lineage>
        <taxon>Bacteria</taxon>
        <taxon>Pseudomonadati</taxon>
        <taxon>Pseudomonadota</taxon>
        <taxon>Alphaproteobacteria</taxon>
        <taxon>Rhodospirillales</taxon>
        <taxon>Rhodospirillaceae</taxon>
        <taxon>Rhodospirillum</taxon>
    </lineage>
</organism>
<keyword evidence="1" id="KW-1133">Transmembrane helix</keyword>
<dbReference type="AlphaFoldDB" id="Q2RP26"/>
<keyword evidence="1" id="KW-0472">Membrane</keyword>
<dbReference type="Proteomes" id="UP000001929">
    <property type="component" value="Chromosome"/>
</dbReference>
<dbReference type="eggNOG" id="COG5456">
    <property type="taxonomic scope" value="Bacteria"/>
</dbReference>
<reference evidence="2 3" key="1">
    <citation type="journal article" date="2011" name="Stand. Genomic Sci.">
        <title>Complete genome sequence of Rhodospirillum rubrum type strain (S1).</title>
        <authorList>
            <person name="Munk A.C."/>
            <person name="Copeland A."/>
            <person name="Lucas S."/>
            <person name="Lapidus A."/>
            <person name="Del Rio T.G."/>
            <person name="Barry K."/>
            <person name="Detter J.C."/>
            <person name="Hammon N."/>
            <person name="Israni S."/>
            <person name="Pitluck S."/>
            <person name="Brettin T."/>
            <person name="Bruce D."/>
            <person name="Han C."/>
            <person name="Tapia R."/>
            <person name="Gilna P."/>
            <person name="Schmutz J."/>
            <person name="Larimer F."/>
            <person name="Land M."/>
            <person name="Kyrpides N.C."/>
            <person name="Mavromatis K."/>
            <person name="Richardson P."/>
            <person name="Rohde M."/>
            <person name="Goker M."/>
            <person name="Klenk H.P."/>
            <person name="Zhang Y."/>
            <person name="Roberts G.P."/>
            <person name="Reslewic S."/>
            <person name="Schwartz D.C."/>
        </authorList>
    </citation>
    <scope>NUCLEOTIDE SEQUENCE [LARGE SCALE GENOMIC DNA]</scope>
    <source>
        <strain evidence="3">ATCC 11170 / ATH 1.1.1 / DSM 467 / LMG 4362 / NCIMB 8255 / S1</strain>
    </source>
</reference>
<name>Q2RP26_RHORT</name>
<evidence type="ECO:0000256" key="1">
    <source>
        <dbReference type="SAM" id="Phobius"/>
    </source>
</evidence>
<dbReference type="PATRIC" id="fig|269796.9.peg.3438"/>
<dbReference type="EnsemblBacteria" id="ABC24119">
    <property type="protein sequence ID" value="ABC24119"/>
    <property type="gene ID" value="Rru_A3325"/>
</dbReference>
<protein>
    <submittedName>
        <fullName evidence="2">Integral membrane protein linked to a cation pump-like</fullName>
    </submittedName>
</protein>
<dbReference type="InterPro" id="IPR008620">
    <property type="entry name" value="FixH"/>
</dbReference>
<keyword evidence="1" id="KW-0812">Transmembrane</keyword>
<gene>
    <name evidence="2" type="ordered locus">Rru_A3325</name>
</gene>
<sequence>MSMAKARPRGWWYPYIFVGAFGVVLAVNLTLLYFATSTFNGLVTTTAFEEGVAYNREIAAARAQETLGWTAKAALEPRAGGVEGSWPADLVVSLTSAENQPLLRDLAVTAQIRRPTQAGFDQALTLTAGTDGRWHAPLVLPFAGQWEVRVVATRGQAVFRMRDRFVLTP</sequence>
<evidence type="ECO:0000313" key="3">
    <source>
        <dbReference type="Proteomes" id="UP000001929"/>
    </source>
</evidence>
<keyword evidence="3" id="KW-1185">Reference proteome</keyword>
<accession>Q2RP26</accession>
<dbReference type="HOGENOM" id="CLU_111458_1_1_5"/>